<feature type="non-terminal residue" evidence="3">
    <location>
        <position position="1"/>
    </location>
</feature>
<organism evidence="3 4">
    <name type="scientific">Ascodesmis nigricans</name>
    <dbReference type="NCBI Taxonomy" id="341454"/>
    <lineage>
        <taxon>Eukaryota</taxon>
        <taxon>Fungi</taxon>
        <taxon>Dikarya</taxon>
        <taxon>Ascomycota</taxon>
        <taxon>Pezizomycotina</taxon>
        <taxon>Pezizomycetes</taxon>
        <taxon>Pezizales</taxon>
        <taxon>Ascodesmidaceae</taxon>
        <taxon>Ascodesmis</taxon>
    </lineage>
</organism>
<feature type="domain" description="TRF2-interacting telomeric protein/Rap1 C-terminal" evidence="2">
    <location>
        <begin position="42"/>
        <end position="118"/>
    </location>
</feature>
<feature type="region of interest" description="Disordered" evidence="1">
    <location>
        <begin position="135"/>
        <end position="155"/>
    </location>
</feature>
<name>A0A4S2MQM5_9PEZI</name>
<evidence type="ECO:0000259" key="2">
    <source>
        <dbReference type="Pfam" id="PF11626"/>
    </source>
</evidence>
<evidence type="ECO:0000313" key="3">
    <source>
        <dbReference type="EMBL" id="TGZ79546.1"/>
    </source>
</evidence>
<protein>
    <recommendedName>
        <fullName evidence="2">TRF2-interacting telomeric protein/Rap1 C-terminal domain-containing protein</fullName>
    </recommendedName>
</protein>
<proteinExistence type="predicted"/>
<dbReference type="InterPro" id="IPR021661">
    <property type="entry name" value="Rap1_C"/>
</dbReference>
<sequence length="155" mass="17731">DLSIPSLSLPTPTPHKSTPNDLLSPRNIALLRKFHHDLLSTRNMPTTRITYALYCASGNPRIAEQVLDCIDADRPVERINGAWTPEMDGVLMGTDAKEVEKLAKRKGRWSADRRLAWLAERGRGFDRVEEEWRKGEERWREEHGGERGLEMEVEG</sequence>
<keyword evidence="4" id="KW-1185">Reference proteome</keyword>
<accession>A0A4S2MQM5</accession>
<evidence type="ECO:0000313" key="4">
    <source>
        <dbReference type="Proteomes" id="UP000298138"/>
    </source>
</evidence>
<dbReference type="InterPro" id="IPR038104">
    <property type="entry name" value="Rap1_C_sf"/>
</dbReference>
<dbReference type="InParanoid" id="A0A4S2MQM5"/>
<dbReference type="EMBL" id="ML220130">
    <property type="protein sequence ID" value="TGZ79546.1"/>
    <property type="molecule type" value="Genomic_DNA"/>
</dbReference>
<dbReference type="Proteomes" id="UP000298138">
    <property type="component" value="Unassembled WGS sequence"/>
</dbReference>
<dbReference type="AlphaFoldDB" id="A0A4S2MQM5"/>
<feature type="compositionally biased region" description="Low complexity" evidence="1">
    <location>
        <begin position="1"/>
        <end position="19"/>
    </location>
</feature>
<dbReference type="Pfam" id="PF11626">
    <property type="entry name" value="Rap1_C"/>
    <property type="match status" value="1"/>
</dbReference>
<reference evidence="3 4" key="1">
    <citation type="submission" date="2019-04" db="EMBL/GenBank/DDBJ databases">
        <title>Comparative genomics and transcriptomics to analyze fruiting body development in filamentous ascomycetes.</title>
        <authorList>
            <consortium name="DOE Joint Genome Institute"/>
            <person name="Lutkenhaus R."/>
            <person name="Traeger S."/>
            <person name="Breuer J."/>
            <person name="Kuo A."/>
            <person name="Lipzen A."/>
            <person name="Pangilinan J."/>
            <person name="Dilworth D."/>
            <person name="Sandor L."/>
            <person name="Poggeler S."/>
            <person name="Barry K."/>
            <person name="Grigoriev I.V."/>
            <person name="Nowrousian M."/>
        </authorList>
    </citation>
    <scope>NUCLEOTIDE SEQUENCE [LARGE SCALE GENOMIC DNA]</scope>
    <source>
        <strain evidence="3 4">CBS 389.68</strain>
    </source>
</reference>
<feature type="region of interest" description="Disordered" evidence="1">
    <location>
        <begin position="1"/>
        <end position="22"/>
    </location>
</feature>
<evidence type="ECO:0000256" key="1">
    <source>
        <dbReference type="SAM" id="MobiDB-lite"/>
    </source>
</evidence>
<gene>
    <name evidence="3" type="ORF">EX30DRAFT_77903</name>
</gene>
<dbReference type="Gene3D" id="1.10.10.2170">
    <property type="match status" value="1"/>
</dbReference>